<accession>A0A0P0Y4J4</accession>
<dbReference type="InParanoid" id="A0A0P0Y4J4"/>
<name>A0A0P0Y4J4_ORYSJ</name>
<sequence>MGGCKGDTPLKAQLLPLPAARNPVASTIKGMARSLPANLAPLPLSDVIALLEDSLNVSHELPATEEAVPVSPPSLVAADVDPVVGPLDEIVVAAAAVDEIAAAVDVAGDASVAISTTSGVAAAPTPAIPASVAVAAIVAAVVAALDISSRVNSPSGHPKLHRYSTSFPANQRTRCGTLSVLGRFRKVNPPPRPLSLFQIQPGILLFVKIACSLLVLLRHLRMSIPGPSCGCP</sequence>
<organism evidence="1 2">
    <name type="scientific">Oryza sativa subsp. japonica</name>
    <name type="common">Rice</name>
    <dbReference type="NCBI Taxonomy" id="39947"/>
    <lineage>
        <taxon>Eukaryota</taxon>
        <taxon>Viridiplantae</taxon>
        <taxon>Streptophyta</taxon>
        <taxon>Embryophyta</taxon>
        <taxon>Tracheophyta</taxon>
        <taxon>Spermatophyta</taxon>
        <taxon>Magnoliopsida</taxon>
        <taxon>Liliopsida</taxon>
        <taxon>Poales</taxon>
        <taxon>Poaceae</taxon>
        <taxon>BOP clade</taxon>
        <taxon>Oryzoideae</taxon>
        <taxon>Oryzeae</taxon>
        <taxon>Oryzinae</taxon>
        <taxon>Oryza</taxon>
        <taxon>Oryza sativa</taxon>
    </lineage>
</organism>
<keyword evidence="2" id="KW-1185">Reference proteome</keyword>
<gene>
    <name evidence="1" type="ordered locus">Os11g0619701</name>
    <name evidence="1" type="ORF">OSNPB_110619701</name>
</gene>
<evidence type="ECO:0000313" key="1">
    <source>
        <dbReference type="EMBL" id="BAT14892.1"/>
    </source>
</evidence>
<reference evidence="1 2" key="3">
    <citation type="journal article" date="2013" name="Rice">
        <title>Improvement of the Oryza sativa Nipponbare reference genome using next generation sequence and optical map data.</title>
        <authorList>
            <person name="Kawahara Y."/>
            <person name="de la Bastide M."/>
            <person name="Hamilton J.P."/>
            <person name="Kanamori H."/>
            <person name="McCombie W.R."/>
            <person name="Ouyang S."/>
            <person name="Schwartz D.C."/>
            <person name="Tanaka T."/>
            <person name="Wu J."/>
            <person name="Zhou S."/>
            <person name="Childs K.L."/>
            <person name="Davidson R.M."/>
            <person name="Lin H."/>
            <person name="Quesada-Ocampo L."/>
            <person name="Vaillancourt B."/>
            <person name="Sakai H."/>
            <person name="Lee S.S."/>
            <person name="Kim J."/>
            <person name="Numa H."/>
            <person name="Itoh T."/>
            <person name="Buell C.R."/>
            <person name="Matsumoto T."/>
        </authorList>
    </citation>
    <scope>NUCLEOTIDE SEQUENCE [LARGE SCALE GENOMIC DNA]</scope>
    <source>
        <strain evidence="2">cv. Nipponbare</strain>
    </source>
</reference>
<dbReference type="PaxDb" id="39947-A0A0P0Y4J4"/>
<dbReference type="Proteomes" id="UP000059680">
    <property type="component" value="Chromosome 11"/>
</dbReference>
<dbReference type="EMBL" id="AP014967">
    <property type="protein sequence ID" value="BAT14892.1"/>
    <property type="molecule type" value="Genomic_DNA"/>
</dbReference>
<proteinExistence type="predicted"/>
<dbReference type="AlphaFoldDB" id="A0A0P0Y4J4"/>
<protein>
    <submittedName>
        <fullName evidence="1">Os11g0619701 protein</fullName>
    </submittedName>
</protein>
<reference evidence="2" key="1">
    <citation type="journal article" date="2005" name="Nature">
        <title>The map-based sequence of the rice genome.</title>
        <authorList>
            <consortium name="International rice genome sequencing project (IRGSP)"/>
            <person name="Matsumoto T."/>
            <person name="Wu J."/>
            <person name="Kanamori H."/>
            <person name="Katayose Y."/>
            <person name="Fujisawa M."/>
            <person name="Namiki N."/>
            <person name="Mizuno H."/>
            <person name="Yamamoto K."/>
            <person name="Antonio B.A."/>
            <person name="Baba T."/>
            <person name="Sakata K."/>
            <person name="Nagamura Y."/>
            <person name="Aoki H."/>
            <person name="Arikawa K."/>
            <person name="Arita K."/>
            <person name="Bito T."/>
            <person name="Chiden Y."/>
            <person name="Fujitsuka N."/>
            <person name="Fukunaka R."/>
            <person name="Hamada M."/>
            <person name="Harada C."/>
            <person name="Hayashi A."/>
            <person name="Hijishita S."/>
            <person name="Honda M."/>
            <person name="Hosokawa S."/>
            <person name="Ichikawa Y."/>
            <person name="Idonuma A."/>
            <person name="Iijima M."/>
            <person name="Ikeda M."/>
            <person name="Ikeno M."/>
            <person name="Ito K."/>
            <person name="Ito S."/>
            <person name="Ito T."/>
            <person name="Ito Y."/>
            <person name="Ito Y."/>
            <person name="Iwabuchi A."/>
            <person name="Kamiya K."/>
            <person name="Karasawa W."/>
            <person name="Kurita K."/>
            <person name="Katagiri S."/>
            <person name="Kikuta A."/>
            <person name="Kobayashi H."/>
            <person name="Kobayashi N."/>
            <person name="Machita K."/>
            <person name="Maehara T."/>
            <person name="Masukawa M."/>
            <person name="Mizubayashi T."/>
            <person name="Mukai Y."/>
            <person name="Nagasaki H."/>
            <person name="Nagata Y."/>
            <person name="Naito S."/>
            <person name="Nakashima M."/>
            <person name="Nakama Y."/>
            <person name="Nakamichi Y."/>
            <person name="Nakamura M."/>
            <person name="Meguro A."/>
            <person name="Negishi M."/>
            <person name="Ohta I."/>
            <person name="Ohta T."/>
            <person name="Okamoto M."/>
            <person name="Ono N."/>
            <person name="Saji S."/>
            <person name="Sakaguchi M."/>
            <person name="Sakai K."/>
            <person name="Shibata M."/>
            <person name="Shimokawa T."/>
            <person name="Song J."/>
            <person name="Takazaki Y."/>
            <person name="Terasawa K."/>
            <person name="Tsugane M."/>
            <person name="Tsuji K."/>
            <person name="Ueda S."/>
            <person name="Waki K."/>
            <person name="Yamagata H."/>
            <person name="Yamamoto M."/>
            <person name="Yamamoto S."/>
            <person name="Yamane H."/>
            <person name="Yoshiki S."/>
            <person name="Yoshihara R."/>
            <person name="Yukawa K."/>
            <person name="Zhong H."/>
            <person name="Yano M."/>
            <person name="Yuan Q."/>
            <person name="Ouyang S."/>
            <person name="Liu J."/>
            <person name="Jones K.M."/>
            <person name="Gansberger K."/>
            <person name="Moffat K."/>
            <person name="Hill J."/>
            <person name="Bera J."/>
            <person name="Fadrosh D."/>
            <person name="Jin S."/>
            <person name="Johri S."/>
            <person name="Kim M."/>
            <person name="Overton L."/>
            <person name="Reardon M."/>
            <person name="Tsitrin T."/>
            <person name="Vuong H."/>
            <person name="Weaver B."/>
            <person name="Ciecko A."/>
            <person name="Tallon L."/>
            <person name="Jackson J."/>
            <person name="Pai G."/>
            <person name="Aken S.V."/>
            <person name="Utterback T."/>
            <person name="Reidmuller S."/>
            <person name="Feldblyum T."/>
            <person name="Hsiao J."/>
            <person name="Zismann V."/>
            <person name="Iobst S."/>
            <person name="de Vazeille A.R."/>
            <person name="Buell C.R."/>
            <person name="Ying K."/>
            <person name="Li Y."/>
            <person name="Lu T."/>
            <person name="Huang Y."/>
            <person name="Zhao Q."/>
            <person name="Feng Q."/>
            <person name="Zhang L."/>
            <person name="Zhu J."/>
            <person name="Weng Q."/>
            <person name="Mu J."/>
            <person name="Lu Y."/>
            <person name="Fan D."/>
            <person name="Liu Y."/>
            <person name="Guan J."/>
            <person name="Zhang Y."/>
            <person name="Yu S."/>
            <person name="Liu X."/>
            <person name="Zhang Y."/>
            <person name="Hong G."/>
            <person name="Han B."/>
            <person name="Choisne N."/>
            <person name="Demange N."/>
            <person name="Orjeda G."/>
            <person name="Samain S."/>
            <person name="Cattolico L."/>
            <person name="Pelletier E."/>
            <person name="Couloux A."/>
            <person name="Segurens B."/>
            <person name="Wincker P."/>
            <person name="D'Hont A."/>
            <person name="Scarpelli C."/>
            <person name="Weissenbach J."/>
            <person name="Salanoubat M."/>
            <person name="Quetier F."/>
            <person name="Yu Y."/>
            <person name="Kim H.R."/>
            <person name="Rambo T."/>
            <person name="Currie J."/>
            <person name="Collura K."/>
            <person name="Luo M."/>
            <person name="Yang T."/>
            <person name="Ammiraju J.S.S."/>
            <person name="Engler F."/>
            <person name="Soderlund C."/>
            <person name="Wing R.A."/>
            <person name="Palmer L.E."/>
            <person name="de la Bastide M."/>
            <person name="Spiegel L."/>
            <person name="Nascimento L."/>
            <person name="Zutavern T."/>
            <person name="O'Shaughnessy A."/>
            <person name="Dike S."/>
            <person name="Dedhia N."/>
            <person name="Preston R."/>
            <person name="Balija V."/>
            <person name="McCombie W.R."/>
            <person name="Chow T."/>
            <person name="Chen H."/>
            <person name="Chung M."/>
            <person name="Chen C."/>
            <person name="Shaw J."/>
            <person name="Wu H."/>
            <person name="Hsiao K."/>
            <person name="Chao Y."/>
            <person name="Chu M."/>
            <person name="Cheng C."/>
            <person name="Hour A."/>
            <person name="Lee P."/>
            <person name="Lin S."/>
            <person name="Lin Y."/>
            <person name="Liou J."/>
            <person name="Liu S."/>
            <person name="Hsing Y."/>
            <person name="Raghuvanshi S."/>
            <person name="Mohanty A."/>
            <person name="Bharti A.K."/>
            <person name="Gaur A."/>
            <person name="Gupta V."/>
            <person name="Kumar D."/>
            <person name="Ravi V."/>
            <person name="Vij S."/>
            <person name="Kapur A."/>
            <person name="Khurana P."/>
            <person name="Khurana P."/>
            <person name="Khurana J.P."/>
            <person name="Tyagi A.K."/>
            <person name="Gaikwad K."/>
            <person name="Singh A."/>
            <person name="Dalal V."/>
            <person name="Srivastava S."/>
            <person name="Dixit A."/>
            <person name="Pal A.K."/>
            <person name="Ghazi I.A."/>
            <person name="Yadav M."/>
            <person name="Pandit A."/>
            <person name="Bhargava A."/>
            <person name="Sureshbabu K."/>
            <person name="Batra K."/>
            <person name="Sharma T.R."/>
            <person name="Mohapatra T."/>
            <person name="Singh N.K."/>
            <person name="Messing J."/>
            <person name="Nelson A.B."/>
            <person name="Fuks G."/>
            <person name="Kavchok S."/>
            <person name="Keizer G."/>
            <person name="Linton E."/>
            <person name="Llaca V."/>
            <person name="Song R."/>
            <person name="Tanyolac B."/>
            <person name="Young S."/>
            <person name="Ho-Il K."/>
            <person name="Hahn J.H."/>
            <person name="Sangsakoo G."/>
            <person name="Vanavichit A."/>
            <person name="de Mattos Luiz.A.T."/>
            <person name="Zimmer P.D."/>
            <person name="Malone G."/>
            <person name="Dellagostin O."/>
            <person name="de Oliveira A.C."/>
            <person name="Bevan M."/>
            <person name="Bancroft I."/>
            <person name="Minx P."/>
            <person name="Cordum H."/>
            <person name="Wilson R."/>
            <person name="Cheng Z."/>
            <person name="Jin W."/>
            <person name="Jiang J."/>
            <person name="Leong S.A."/>
            <person name="Iwama H."/>
            <person name="Gojobori T."/>
            <person name="Itoh T."/>
            <person name="Niimura Y."/>
            <person name="Fujii Y."/>
            <person name="Habara T."/>
            <person name="Sakai H."/>
            <person name="Sato Y."/>
            <person name="Wilson G."/>
            <person name="Kumar K."/>
            <person name="McCouch S."/>
            <person name="Juretic N."/>
            <person name="Hoen D."/>
            <person name="Wright S."/>
            <person name="Bruskiewich R."/>
            <person name="Bureau T."/>
            <person name="Miyao A."/>
            <person name="Hirochika H."/>
            <person name="Nishikawa T."/>
            <person name="Kadowaki K."/>
            <person name="Sugiura M."/>
            <person name="Burr B."/>
            <person name="Sasaki T."/>
        </authorList>
    </citation>
    <scope>NUCLEOTIDE SEQUENCE [LARGE SCALE GENOMIC DNA]</scope>
    <source>
        <strain evidence="2">cv. Nipponbare</strain>
    </source>
</reference>
<reference evidence="1 2" key="2">
    <citation type="journal article" date="2013" name="Plant Cell Physiol.">
        <title>Rice Annotation Project Database (RAP-DB): an integrative and interactive database for rice genomics.</title>
        <authorList>
            <person name="Sakai H."/>
            <person name="Lee S.S."/>
            <person name="Tanaka T."/>
            <person name="Numa H."/>
            <person name="Kim J."/>
            <person name="Kawahara Y."/>
            <person name="Wakimoto H."/>
            <person name="Yang C.C."/>
            <person name="Iwamoto M."/>
            <person name="Abe T."/>
            <person name="Yamada Y."/>
            <person name="Muto A."/>
            <person name="Inokuchi H."/>
            <person name="Ikemura T."/>
            <person name="Matsumoto T."/>
            <person name="Sasaki T."/>
            <person name="Itoh T."/>
        </authorList>
    </citation>
    <scope>NUCLEOTIDE SEQUENCE [LARGE SCALE GENOMIC DNA]</scope>
    <source>
        <strain evidence="2">cv. Nipponbare</strain>
    </source>
</reference>
<evidence type="ECO:0000313" key="2">
    <source>
        <dbReference type="Proteomes" id="UP000059680"/>
    </source>
</evidence>